<dbReference type="Gene3D" id="3.30.565.10">
    <property type="entry name" value="Histidine kinase-like ATPase, C-terminal domain"/>
    <property type="match status" value="1"/>
</dbReference>
<name>A0ABS8ZG37_9PSEU</name>
<evidence type="ECO:0000256" key="3">
    <source>
        <dbReference type="ARBA" id="ARBA00023012"/>
    </source>
</evidence>
<dbReference type="EMBL" id="JAJVCN010000002">
    <property type="protein sequence ID" value="MCE7006779.1"/>
    <property type="molecule type" value="Genomic_DNA"/>
</dbReference>
<proteinExistence type="predicted"/>
<keyword evidence="1" id="KW-0808">Transferase</keyword>
<dbReference type="SUPFAM" id="SSF55874">
    <property type="entry name" value="ATPase domain of HSP90 chaperone/DNA topoisomerase II/histidine kinase"/>
    <property type="match status" value="1"/>
</dbReference>
<keyword evidence="5" id="KW-0067">ATP-binding</keyword>
<dbReference type="RefSeq" id="WP_233728215.1">
    <property type="nucleotide sequence ID" value="NZ_JAJVCN010000002.1"/>
</dbReference>
<dbReference type="PANTHER" id="PTHR24421">
    <property type="entry name" value="NITRATE/NITRITE SENSOR PROTEIN NARX-RELATED"/>
    <property type="match status" value="1"/>
</dbReference>
<keyword evidence="5" id="KW-0547">Nucleotide-binding</keyword>
<dbReference type="InterPro" id="IPR003594">
    <property type="entry name" value="HATPase_dom"/>
</dbReference>
<dbReference type="Proteomes" id="UP001521150">
    <property type="component" value="Unassembled WGS sequence"/>
</dbReference>
<dbReference type="InterPro" id="IPR050482">
    <property type="entry name" value="Sensor_HK_TwoCompSys"/>
</dbReference>
<evidence type="ECO:0000313" key="5">
    <source>
        <dbReference type="EMBL" id="MCE7006779.1"/>
    </source>
</evidence>
<dbReference type="InterPro" id="IPR036890">
    <property type="entry name" value="HATPase_C_sf"/>
</dbReference>
<evidence type="ECO:0000313" key="6">
    <source>
        <dbReference type="Proteomes" id="UP001521150"/>
    </source>
</evidence>
<keyword evidence="3" id="KW-0902">Two-component regulatory system</keyword>
<protein>
    <submittedName>
        <fullName evidence="5">ATP-binding protein</fullName>
    </submittedName>
</protein>
<dbReference type="CDD" id="cd16917">
    <property type="entry name" value="HATPase_UhpB-NarQ-NarX-like"/>
    <property type="match status" value="1"/>
</dbReference>
<sequence>MEILIAVLAVGAAGVAAYLIGLWRGRVAERAELNRYIHDNVLQALEAMAMRTPSDSVDAEAKLTEFRNLARAQAIALRRGFDELAVGGRLTEDLAAVATDLAREGLRAQLVMAEIDDQLPEARRKAVRDATKEALRNTLKHAQTTQVTVRVEERDGGIAVTTRDHGVGFDMAQRPRGFGINESIIARLSQVGGYADIVSRPGGGTRVTLWVPR</sequence>
<evidence type="ECO:0000256" key="1">
    <source>
        <dbReference type="ARBA" id="ARBA00022679"/>
    </source>
</evidence>
<evidence type="ECO:0000256" key="2">
    <source>
        <dbReference type="ARBA" id="ARBA00022777"/>
    </source>
</evidence>
<keyword evidence="6" id="KW-1185">Reference proteome</keyword>
<organism evidence="5 6">
    <name type="scientific">Kibdelosporangium philippinense</name>
    <dbReference type="NCBI Taxonomy" id="211113"/>
    <lineage>
        <taxon>Bacteria</taxon>
        <taxon>Bacillati</taxon>
        <taxon>Actinomycetota</taxon>
        <taxon>Actinomycetes</taxon>
        <taxon>Pseudonocardiales</taxon>
        <taxon>Pseudonocardiaceae</taxon>
        <taxon>Kibdelosporangium</taxon>
    </lineage>
</organism>
<reference evidence="5 6" key="1">
    <citation type="submission" date="2021-12" db="EMBL/GenBank/DDBJ databases">
        <title>Genome sequence of Kibdelosporangium philippinense ATCC 49844.</title>
        <authorList>
            <person name="Fedorov E.A."/>
            <person name="Omeragic M."/>
            <person name="Shalygina K.F."/>
            <person name="Maclea K.S."/>
        </authorList>
    </citation>
    <scope>NUCLEOTIDE SEQUENCE [LARGE SCALE GENOMIC DNA]</scope>
    <source>
        <strain evidence="5 6">ATCC 49844</strain>
    </source>
</reference>
<keyword evidence="2" id="KW-0418">Kinase</keyword>
<evidence type="ECO:0000259" key="4">
    <source>
        <dbReference type="Pfam" id="PF02518"/>
    </source>
</evidence>
<gene>
    <name evidence="5" type="ORF">LWC34_28710</name>
</gene>
<comment type="caution">
    <text evidence="5">The sequence shown here is derived from an EMBL/GenBank/DDBJ whole genome shotgun (WGS) entry which is preliminary data.</text>
</comment>
<dbReference type="Pfam" id="PF02518">
    <property type="entry name" value="HATPase_c"/>
    <property type="match status" value="1"/>
</dbReference>
<dbReference type="PANTHER" id="PTHR24421:SF61">
    <property type="entry name" value="OXYGEN SENSOR HISTIDINE KINASE NREB"/>
    <property type="match status" value="1"/>
</dbReference>
<feature type="domain" description="Histidine kinase/HSP90-like ATPase" evidence="4">
    <location>
        <begin position="125"/>
        <end position="212"/>
    </location>
</feature>
<accession>A0ABS8ZG37</accession>
<dbReference type="GO" id="GO:0005524">
    <property type="term" value="F:ATP binding"/>
    <property type="evidence" value="ECO:0007669"/>
    <property type="project" value="UniProtKB-KW"/>
</dbReference>